<dbReference type="AlphaFoldDB" id="A0A2P2NVI8"/>
<sequence length="17" mass="1918">MQFGRGIKAKETNSFGF</sequence>
<name>A0A2P2NVI8_RHIMU</name>
<dbReference type="EMBL" id="GGEC01065965">
    <property type="protein sequence ID" value="MBX46449.1"/>
    <property type="molecule type" value="Transcribed_RNA"/>
</dbReference>
<proteinExistence type="predicted"/>
<protein>
    <submittedName>
        <fullName evidence="1">Uncharacterized protein</fullName>
    </submittedName>
</protein>
<accession>A0A2P2NVI8</accession>
<evidence type="ECO:0000313" key="1">
    <source>
        <dbReference type="EMBL" id="MBX46449.1"/>
    </source>
</evidence>
<reference evidence="1" key="1">
    <citation type="submission" date="2018-02" db="EMBL/GenBank/DDBJ databases">
        <title>Rhizophora mucronata_Transcriptome.</title>
        <authorList>
            <person name="Meera S.P."/>
            <person name="Sreeshan A."/>
            <person name="Augustine A."/>
        </authorList>
    </citation>
    <scope>NUCLEOTIDE SEQUENCE</scope>
    <source>
        <tissue evidence="1">Leaf</tissue>
    </source>
</reference>
<organism evidence="1">
    <name type="scientific">Rhizophora mucronata</name>
    <name type="common">Asiatic mangrove</name>
    <dbReference type="NCBI Taxonomy" id="61149"/>
    <lineage>
        <taxon>Eukaryota</taxon>
        <taxon>Viridiplantae</taxon>
        <taxon>Streptophyta</taxon>
        <taxon>Embryophyta</taxon>
        <taxon>Tracheophyta</taxon>
        <taxon>Spermatophyta</taxon>
        <taxon>Magnoliopsida</taxon>
        <taxon>eudicotyledons</taxon>
        <taxon>Gunneridae</taxon>
        <taxon>Pentapetalae</taxon>
        <taxon>rosids</taxon>
        <taxon>fabids</taxon>
        <taxon>Malpighiales</taxon>
        <taxon>Rhizophoraceae</taxon>
        <taxon>Rhizophora</taxon>
    </lineage>
</organism>